<keyword evidence="7" id="KW-1185">Reference proteome</keyword>
<feature type="signal peptide" evidence="5">
    <location>
        <begin position="1"/>
        <end position="20"/>
    </location>
</feature>
<dbReference type="InterPro" id="IPR000560">
    <property type="entry name" value="His_Pase_clade-2"/>
</dbReference>
<keyword evidence="5" id="KW-0732">Signal</keyword>
<evidence type="ECO:0000256" key="5">
    <source>
        <dbReference type="SAM" id="SignalP"/>
    </source>
</evidence>
<dbReference type="Gene3D" id="3.40.50.1240">
    <property type="entry name" value="Phosphoglycerate mutase-like"/>
    <property type="match status" value="1"/>
</dbReference>
<dbReference type="InterPro" id="IPR016274">
    <property type="entry name" value="Histidine_acid_Pase_euk"/>
</dbReference>
<accession>A0ABR4JGV8</accession>
<dbReference type="PROSITE" id="PS00616">
    <property type="entry name" value="HIS_ACID_PHOSPHAT_1"/>
    <property type="match status" value="1"/>
</dbReference>
<dbReference type="PANTHER" id="PTHR20963:SF43">
    <property type="entry name" value="PUTATIVE (AFU_ORTHOLOGUE AFUA_7G01240)-RELATED"/>
    <property type="match status" value="1"/>
</dbReference>
<evidence type="ECO:0000256" key="1">
    <source>
        <dbReference type="ARBA" id="ARBA00005375"/>
    </source>
</evidence>
<evidence type="ECO:0000313" key="7">
    <source>
        <dbReference type="Proteomes" id="UP001610446"/>
    </source>
</evidence>
<dbReference type="PANTHER" id="PTHR20963">
    <property type="entry name" value="MULTIPLE INOSITOL POLYPHOSPHATE PHOSPHATASE-RELATED"/>
    <property type="match status" value="1"/>
</dbReference>
<dbReference type="CDD" id="cd07061">
    <property type="entry name" value="HP_HAP_like"/>
    <property type="match status" value="1"/>
</dbReference>
<dbReference type="EC" id="3.1.3.8" evidence="2"/>
<proteinExistence type="inferred from homology"/>
<dbReference type="SUPFAM" id="SSF53254">
    <property type="entry name" value="Phosphoglycerate mutase-like"/>
    <property type="match status" value="1"/>
</dbReference>
<evidence type="ECO:0000313" key="6">
    <source>
        <dbReference type="EMBL" id="KAL2839281.1"/>
    </source>
</evidence>
<evidence type="ECO:0000256" key="3">
    <source>
        <dbReference type="ARBA" id="ARBA00022801"/>
    </source>
</evidence>
<evidence type="ECO:0000256" key="2">
    <source>
        <dbReference type="ARBA" id="ARBA00012632"/>
    </source>
</evidence>
<dbReference type="Pfam" id="PF00328">
    <property type="entry name" value="His_Phos_2"/>
    <property type="match status" value="1"/>
</dbReference>
<keyword evidence="4" id="KW-0325">Glycoprotein</keyword>
<sequence length="526" mass="57929">MKSQFLFAALSLATTGSANTSDAGYEYFLAEAGPFAGPTAEGDAPFLAATNPAPFGSRDAEPSREEILSLQSRGNLSPYFPNPTGFGVEEYPLPPGANITEVHVLHRHGARFPPASDVVETLGATIQAAVENGTVFTGKLDFLNSWTYKLGAETLVALGRKELYESGTQHYYNYGHLFDPAAPKLVARTTTQDRMFESAENFLAGFFGLDWRKHAKLGAIIESAGYNNSLMSMYTCPNSQGSHSLGGFNALEAWKQVYLRGTTSRLRKLVEGYNWTIDDTYNAQSLCAYETVALGYSEFCELFTLADWEGFNYGFDLAVVAIFGFLSPTGRAQGIAWVEEFLARVQYRPFDKAGTNANMTLNADPSSFPVNQTLYFDFTHDGDILAVLTAFGLKQFAEVLPREGPPPRHRFFITSHLVPFAARLDIEIIQTPRPVSAKRNALGQGKDVYERTGCTTQYVHFLLNQRTIPLGHSFPECGNRDDGWCELDTFLRIQKTSLGQARFDYACNGNYSVLPYGAITNGSPVN</sequence>
<comment type="similarity">
    <text evidence="1">Belongs to the histidine acid phosphatase family.</text>
</comment>
<reference evidence="6 7" key="1">
    <citation type="submission" date="2024-07" db="EMBL/GenBank/DDBJ databases">
        <title>Section-level genome sequencing and comparative genomics of Aspergillus sections Usti and Cavernicolus.</title>
        <authorList>
            <consortium name="Lawrence Berkeley National Laboratory"/>
            <person name="Nybo J.L."/>
            <person name="Vesth T.C."/>
            <person name="Theobald S."/>
            <person name="Frisvad J.C."/>
            <person name="Larsen T.O."/>
            <person name="Kjaerboelling I."/>
            <person name="Rothschild-Mancinelli K."/>
            <person name="Lyhne E.K."/>
            <person name="Kogle M.E."/>
            <person name="Barry K."/>
            <person name="Clum A."/>
            <person name="Na H."/>
            <person name="Ledsgaard L."/>
            <person name="Lin J."/>
            <person name="Lipzen A."/>
            <person name="Kuo A."/>
            <person name="Riley R."/>
            <person name="Mondo S."/>
            <person name="Labutti K."/>
            <person name="Haridas S."/>
            <person name="Pangalinan J."/>
            <person name="Salamov A.A."/>
            <person name="Simmons B.A."/>
            <person name="Magnuson J.K."/>
            <person name="Chen J."/>
            <person name="Drula E."/>
            <person name="Henrissat B."/>
            <person name="Wiebenga A."/>
            <person name="Lubbers R.J."/>
            <person name="Gomes A.C."/>
            <person name="Makela M.R."/>
            <person name="Stajich J."/>
            <person name="Grigoriev I.V."/>
            <person name="Mortensen U.H."/>
            <person name="De Vries R.P."/>
            <person name="Baker S.E."/>
            <person name="Andersen M.R."/>
        </authorList>
    </citation>
    <scope>NUCLEOTIDE SEQUENCE [LARGE SCALE GENOMIC DNA]</scope>
    <source>
        <strain evidence="6 7">CBS 123904</strain>
    </source>
</reference>
<organism evidence="6 7">
    <name type="scientific">Aspergillus pseudoustus</name>
    <dbReference type="NCBI Taxonomy" id="1810923"/>
    <lineage>
        <taxon>Eukaryota</taxon>
        <taxon>Fungi</taxon>
        <taxon>Dikarya</taxon>
        <taxon>Ascomycota</taxon>
        <taxon>Pezizomycotina</taxon>
        <taxon>Eurotiomycetes</taxon>
        <taxon>Eurotiomycetidae</taxon>
        <taxon>Eurotiales</taxon>
        <taxon>Aspergillaceae</taxon>
        <taxon>Aspergillus</taxon>
        <taxon>Aspergillus subgen. Nidulantes</taxon>
    </lineage>
</organism>
<dbReference type="Proteomes" id="UP001610446">
    <property type="component" value="Unassembled WGS sequence"/>
</dbReference>
<protein>
    <recommendedName>
        <fullName evidence="2">3-phytase</fullName>
        <ecNumber evidence="2">3.1.3.8</ecNumber>
    </recommendedName>
</protein>
<dbReference type="EMBL" id="JBFXLU010000135">
    <property type="protein sequence ID" value="KAL2839281.1"/>
    <property type="molecule type" value="Genomic_DNA"/>
</dbReference>
<dbReference type="InterPro" id="IPR033379">
    <property type="entry name" value="Acid_Pase_AS"/>
</dbReference>
<feature type="chain" id="PRO_5046031584" description="3-phytase" evidence="5">
    <location>
        <begin position="21"/>
        <end position="526"/>
    </location>
</feature>
<name>A0ABR4JGV8_9EURO</name>
<dbReference type="PIRSF" id="PIRSF000894">
    <property type="entry name" value="Acid_phosphatase"/>
    <property type="match status" value="1"/>
</dbReference>
<keyword evidence="3" id="KW-0378">Hydrolase</keyword>
<comment type="caution">
    <text evidence="6">The sequence shown here is derived from an EMBL/GenBank/DDBJ whole genome shotgun (WGS) entry which is preliminary data.</text>
</comment>
<evidence type="ECO:0000256" key="4">
    <source>
        <dbReference type="ARBA" id="ARBA00023180"/>
    </source>
</evidence>
<gene>
    <name evidence="6" type="ORF">BJY01DRAFT_250592</name>
</gene>
<dbReference type="InterPro" id="IPR029033">
    <property type="entry name" value="His_PPase_superfam"/>
</dbReference>